<keyword evidence="2" id="KW-1185">Reference proteome</keyword>
<accession>A0A1H4SQV2</accession>
<gene>
    <name evidence="1" type="ORF">SAMN04489727_3853</name>
</gene>
<organism evidence="1 2">
    <name type="scientific">Amycolatopsis tolypomycina</name>
    <dbReference type="NCBI Taxonomy" id="208445"/>
    <lineage>
        <taxon>Bacteria</taxon>
        <taxon>Bacillati</taxon>
        <taxon>Actinomycetota</taxon>
        <taxon>Actinomycetes</taxon>
        <taxon>Pseudonocardiales</taxon>
        <taxon>Pseudonocardiaceae</taxon>
        <taxon>Amycolatopsis</taxon>
    </lineage>
</organism>
<dbReference type="RefSeq" id="WP_091309210.1">
    <property type="nucleotide sequence ID" value="NZ_FNSO01000004.1"/>
</dbReference>
<dbReference type="EMBL" id="FNSO01000004">
    <property type="protein sequence ID" value="SEC46533.1"/>
    <property type="molecule type" value="Genomic_DNA"/>
</dbReference>
<sequence length="109" mass="12027">MGVDVLLMAVRQRGTSPKGRQVRPVEFLLDPAGRFARLCASSRQPMLSRVDPVKTLVLTRADMPQFISEVETELAASGDREVTDLLERVLGLARQCAAQESHELHLDGD</sequence>
<evidence type="ECO:0000313" key="1">
    <source>
        <dbReference type="EMBL" id="SEC46533.1"/>
    </source>
</evidence>
<dbReference type="Proteomes" id="UP000199622">
    <property type="component" value="Unassembled WGS sequence"/>
</dbReference>
<evidence type="ECO:0000313" key="2">
    <source>
        <dbReference type="Proteomes" id="UP000199622"/>
    </source>
</evidence>
<reference evidence="2" key="1">
    <citation type="submission" date="2016-10" db="EMBL/GenBank/DDBJ databases">
        <authorList>
            <person name="Varghese N."/>
            <person name="Submissions S."/>
        </authorList>
    </citation>
    <scope>NUCLEOTIDE SEQUENCE [LARGE SCALE GENOMIC DNA]</scope>
    <source>
        <strain evidence="2">DSM 44544</strain>
    </source>
</reference>
<name>A0A1H4SQV2_9PSEU</name>
<dbReference type="AlphaFoldDB" id="A0A1H4SQV2"/>
<dbReference type="OrthoDB" id="3405030at2"/>
<protein>
    <submittedName>
        <fullName evidence="1">Uncharacterized protein</fullName>
    </submittedName>
</protein>
<proteinExistence type="predicted"/>
<dbReference type="STRING" id="208445.SAMN04489727_3853"/>